<evidence type="ECO:0000313" key="2">
    <source>
        <dbReference type="EMBL" id="RUR43970.1"/>
    </source>
</evidence>
<comment type="caution">
    <text evidence="2">The sequence shown here is derived from an EMBL/GenBank/DDBJ whole genome shotgun (WGS) entry which is preliminary data.</text>
</comment>
<gene>
    <name evidence="2" type="ORF">ELY37_16290</name>
</gene>
<dbReference type="Pfam" id="PF14341">
    <property type="entry name" value="PilX_N"/>
    <property type="match status" value="1"/>
</dbReference>
<feature type="domain" description="Type 4 fimbrial biogenesis protein PilX N-terminal" evidence="1">
    <location>
        <begin position="5"/>
        <end position="47"/>
    </location>
</feature>
<dbReference type="Proteomes" id="UP000286912">
    <property type="component" value="Unassembled WGS sequence"/>
</dbReference>
<accession>A0A433L911</accession>
<reference evidence="2 3" key="1">
    <citation type="submission" date="2018-12" db="EMBL/GenBank/DDBJ databases">
        <title>three novel Halomonas strain isolated from plants.</title>
        <authorList>
            <person name="Sun C."/>
        </authorList>
    </citation>
    <scope>NUCLEOTIDE SEQUENCE [LARGE SCALE GENOMIC DNA]</scope>
    <source>
        <strain evidence="2 3">RC</strain>
    </source>
</reference>
<name>A0A433L911_9GAMM</name>
<dbReference type="EMBL" id="RZHD01000009">
    <property type="protein sequence ID" value="RUR43970.1"/>
    <property type="molecule type" value="Genomic_DNA"/>
</dbReference>
<dbReference type="AlphaFoldDB" id="A0A433L911"/>
<evidence type="ECO:0000313" key="3">
    <source>
        <dbReference type="Proteomes" id="UP000286912"/>
    </source>
</evidence>
<organism evidence="2 3">
    <name type="scientific">Vreelandella populi</name>
    <dbReference type="NCBI Taxonomy" id="2498858"/>
    <lineage>
        <taxon>Bacteria</taxon>
        <taxon>Pseudomonadati</taxon>
        <taxon>Pseudomonadota</taxon>
        <taxon>Gammaproteobacteria</taxon>
        <taxon>Oceanospirillales</taxon>
        <taxon>Halomonadaceae</taxon>
        <taxon>Vreelandella</taxon>
    </lineage>
</organism>
<evidence type="ECO:0000259" key="1">
    <source>
        <dbReference type="Pfam" id="PF14341"/>
    </source>
</evidence>
<dbReference type="RefSeq" id="WP_126950155.1">
    <property type="nucleotide sequence ID" value="NZ_RZHD01000009.1"/>
</dbReference>
<proteinExistence type="predicted"/>
<sequence length="173" mass="18734">MKHQQGAALVIVMGLLSAALLVGVASMRSALVDERLAGNFRAYVQAQMVEESLLVAVASHHHTTQRDALFTRLSEVLGSGDHYQLQEKQLAELLGAGTLEVLSSHLPFTQKTADGNPQANSLAVAIKKLDSKRMAVTVSRHGQAGTQSDTPSQAQLVFVQMDAEPRWHLNSFH</sequence>
<protein>
    <recommendedName>
        <fullName evidence="1">Type 4 fimbrial biogenesis protein PilX N-terminal domain-containing protein</fullName>
    </recommendedName>
</protein>
<keyword evidence="3" id="KW-1185">Reference proteome</keyword>
<dbReference type="OrthoDB" id="6151308at2"/>
<dbReference type="InterPro" id="IPR025746">
    <property type="entry name" value="PilX_N_dom"/>
</dbReference>